<dbReference type="Gene3D" id="2.60.40.2810">
    <property type="match status" value="1"/>
</dbReference>
<evidence type="ECO:0000256" key="2">
    <source>
        <dbReference type="SAM" id="SignalP"/>
    </source>
</evidence>
<dbReference type="InterPro" id="IPR013517">
    <property type="entry name" value="FG-GAP"/>
</dbReference>
<feature type="domain" description="RapA2 cadherin-like" evidence="3">
    <location>
        <begin position="963"/>
        <end position="1031"/>
    </location>
</feature>
<gene>
    <name evidence="4" type="ORF">KMW28_06225</name>
</gene>
<dbReference type="EMBL" id="CP076132">
    <property type="protein sequence ID" value="QWG03174.1"/>
    <property type="molecule type" value="Genomic_DNA"/>
</dbReference>
<proteinExistence type="predicted"/>
<dbReference type="Pfam" id="PF17963">
    <property type="entry name" value="Big_9"/>
    <property type="match status" value="2"/>
</dbReference>
<dbReference type="InterPro" id="IPR040853">
    <property type="entry name" value="RapA2_cadherin-like"/>
</dbReference>
<dbReference type="RefSeq" id="WP_169664142.1">
    <property type="nucleotide sequence ID" value="NZ_CP076132.1"/>
</dbReference>
<accession>A0AAX1N6F3</accession>
<dbReference type="SUPFAM" id="SSF69318">
    <property type="entry name" value="Integrin alpha N-terminal domain"/>
    <property type="match status" value="2"/>
</dbReference>
<reference evidence="4 5" key="1">
    <citation type="submission" date="2021-05" db="EMBL/GenBank/DDBJ databases">
        <title>Comparative genomic studies on the polysaccharide-degrading batcterial strains of the Flammeovirga genus.</title>
        <authorList>
            <person name="Zewei F."/>
            <person name="Zheng Z."/>
            <person name="Yu L."/>
            <person name="Ruyue G."/>
            <person name="Yanhong M."/>
            <person name="Yuanyuan C."/>
            <person name="Jingyan G."/>
            <person name="Wenjun H."/>
        </authorList>
    </citation>
    <scope>NUCLEOTIDE SEQUENCE [LARGE SCALE GENOMIC DNA]</scope>
    <source>
        <strain evidence="4 5">NBRC:100898</strain>
    </source>
</reference>
<name>A0AAX1N6F3_9BACT</name>
<organism evidence="4 5">
    <name type="scientific">Flammeovirga yaeyamensis</name>
    <dbReference type="NCBI Taxonomy" id="367791"/>
    <lineage>
        <taxon>Bacteria</taxon>
        <taxon>Pseudomonadati</taxon>
        <taxon>Bacteroidota</taxon>
        <taxon>Cytophagia</taxon>
        <taxon>Cytophagales</taxon>
        <taxon>Flammeovirgaceae</taxon>
        <taxon>Flammeovirga</taxon>
    </lineage>
</organism>
<dbReference type="KEGG" id="fya:KMW28_06225"/>
<feature type="chain" id="PRO_5043455077" evidence="2">
    <location>
        <begin position="23"/>
        <end position="1828"/>
    </location>
</feature>
<protein>
    <submittedName>
        <fullName evidence="4">Tandem-95 repeat protein</fullName>
    </submittedName>
</protein>
<dbReference type="NCBIfam" id="NF012211">
    <property type="entry name" value="tand_rpt_95"/>
    <property type="match status" value="1"/>
</dbReference>
<sequence>MINRLKELLVVLLIIIPAFSYAQTEICDNGIDDDNDGLVDCFDPDCTNFPGCDGFYFGNDSANCQVIPPIVPNFNIVPKFSTDPNVAKIEQRSGVMVADLDLDSIPELIGKSMPKGEPGYINIFSGADGTLLQQITEKGNTHAYTQVAIADVDKNGLGDIFVNENRTIRRYEYLSDRFIAEATQKVVSNLQTPQIADFDGDGVPEVYLGNAIFNAVTLDRLVAPDSAKNSGSFSYNMSTDQGNKIEDSYTLAYDVFQPGDANPNGGTFGSEVDGLELIAGGKVYAVDLTGGTLTELVSCPLPSGYSNYFRPGDGFVSIGDFTGNNKLEVIVAAKINKNDISIYLWSPYTQTYLGNYVFENSDKIGRCNLGDFDNDGMIEVGTAGKNQYVVLEYNASSNSLVEKWKRTKLDDGSQMTGSTLFDFDGDGNIEVVYSEEENLFIWRWDEDSQTFIEVSKVISRAGTRTEYPLVADVNADGQAEIVMAAQDVNGPDADALGFIQVWGSYDSPWVSCRNLWNQHGYHVTNINDDLTIPVSPQDNFNPYFEGTLNSFLSQTPFITDSLNISFATPDLIIPDIEADLSDCADGSDIPINITIENQGDWSAALGTPVTLYNGDPYSSSTAVVIDTVHLTQTIQPGESTIVNALVPQDGTNTIELYILANHNPYAFDGSFVSVPLPADTVYTPLLECDYSNNLSLKLEINGCVIPPTVDLDNNNSSGIGGADYQTVYYKGSETSGELGDEDTKITLLGTNFISNAVINLTTIESTDSLTVRGTLPGSLTWSYTSGTNQITLDGGGTKAEFEEALQMVHFTNAALTNFDRRSITTVLNITTTNVSSNVANTYIDIKSRPTSQDETRTIDEDTFYDFSAADFTFNDEDGDTFDGIRVSFPLDPLNFRGHLVYDGDTITIYQLTIGYEIPNPALLRYYPIEDQSNDNHNPYCIFNFRVKDNTGVDLTHHHSIRHTFTINVNPIADPPISRDTTVVVREVTPETGLITQYFEFSTVDVGATFSKVKIVSLPDKGTLTYNGSGTYVPVTVGQELDATGGFNVQYTSDVFVPGVDDIIHYSEFDFKVIDSNTTESDSTYHVFINLLKDIVILDFWKYGLKNQNIYFEPNDFLTHYHSETNQPLSKIVIKSLPGNGVLTYNGDTLSIGDEIDIAGFDDDDATTPNFIFDPDQYFSGLTSFLYNVIDQPGDVSTQDATINIFIRDVRHEPVAVDDFTGTVANISVIIDALANDYDDDNDSIFITRITNVEHGTASIVEQRVYFVPEYGYVGSDANAATIDYVISDGREGTSTATIHINITNDAPEVGNLYYGGYVGDTIHFSAHDFESRFRDSQTLQKIKFTSLPSQGTIYTQPQTAIAVNQEINTADIDQLYYINNLPEQEITENFNWNGSDGTQFADADGNVRIHLYQKTHPPTAVNDIATTVENASILIDVLANDSDQDGDSIYVTQVDMEEIHTADGTVVIENNQVRFTPTTGFTGLTYARYFITDDRDGSSEAIIRITVVTSPDAPLPLPFEKYGEKNQDLPLSLLDFEDHYTDPNNMALDSVRFENDPSDGTLFLNNTQITVLQGISRNDLDDIVYRPNTDYLGDDQVRYNVYNGEFWGRSSSSITFHMVEQLDNITPVVVDITKKGSENEDIPITLSDFENAFTDPRDSAMMAIRILSLPEHGDITFDDQEVMINQIISADSLDQLIYSPDNGFAGNDSLHWNATNGMRYADEDAAVLIQIGPELVIYSSFTPNNDGINDYWHIKDIEFYPNNEVTIYNRWGNAIYNASGYDNTSVRWEGTNNQNGVGSNILPASTYFYKVDLKDGSPVRSGYVVLAK</sequence>
<dbReference type="PANTHER" id="PTHR44103">
    <property type="entry name" value="PROPROTEIN CONVERTASE P"/>
    <property type="match status" value="1"/>
</dbReference>
<evidence type="ECO:0000259" key="3">
    <source>
        <dbReference type="Pfam" id="PF17803"/>
    </source>
</evidence>
<feature type="signal peptide" evidence="2">
    <location>
        <begin position="1"/>
        <end position="22"/>
    </location>
</feature>
<dbReference type="Proteomes" id="UP000678679">
    <property type="component" value="Chromosome 1"/>
</dbReference>
<evidence type="ECO:0000313" key="5">
    <source>
        <dbReference type="Proteomes" id="UP000678679"/>
    </source>
</evidence>
<keyword evidence="1 2" id="KW-0732">Signal</keyword>
<dbReference type="Pfam" id="PF17803">
    <property type="entry name" value="Cadherin_4"/>
    <property type="match status" value="1"/>
</dbReference>
<dbReference type="Gene3D" id="2.60.40.3440">
    <property type="match status" value="1"/>
</dbReference>
<dbReference type="NCBIfam" id="TIGR04131">
    <property type="entry name" value="Bac_Flav_CTERM"/>
    <property type="match status" value="1"/>
</dbReference>
<dbReference type="Pfam" id="PF13517">
    <property type="entry name" value="FG-GAP_3"/>
    <property type="match status" value="1"/>
</dbReference>
<evidence type="ECO:0000256" key="1">
    <source>
        <dbReference type="ARBA" id="ARBA00022729"/>
    </source>
</evidence>
<keyword evidence="5" id="KW-1185">Reference proteome</keyword>
<dbReference type="Pfam" id="PF13585">
    <property type="entry name" value="CHU_C"/>
    <property type="match status" value="1"/>
</dbReference>
<dbReference type="InterPro" id="IPR026341">
    <property type="entry name" value="T9SS_type_B"/>
</dbReference>
<dbReference type="PANTHER" id="PTHR44103:SF1">
    <property type="entry name" value="PROPROTEIN CONVERTASE P"/>
    <property type="match status" value="1"/>
</dbReference>
<dbReference type="InterPro" id="IPR028994">
    <property type="entry name" value="Integrin_alpha_N"/>
</dbReference>
<evidence type="ECO:0000313" key="4">
    <source>
        <dbReference type="EMBL" id="QWG03174.1"/>
    </source>
</evidence>